<keyword evidence="2" id="KW-1185">Reference proteome</keyword>
<comment type="caution">
    <text evidence="1">The sequence shown here is derived from an EMBL/GenBank/DDBJ whole genome shotgun (WGS) entry which is preliminary data.</text>
</comment>
<name>A0ACB7X3F7_9ERIC</name>
<evidence type="ECO:0000313" key="1">
    <source>
        <dbReference type="EMBL" id="KAH7835283.1"/>
    </source>
</evidence>
<reference evidence="1 2" key="1">
    <citation type="journal article" date="2021" name="Hortic Res">
        <title>High-quality reference genome and annotation aids understanding of berry development for evergreen blueberry (Vaccinium darrowii).</title>
        <authorList>
            <person name="Yu J."/>
            <person name="Hulse-Kemp A.M."/>
            <person name="Babiker E."/>
            <person name="Staton M."/>
        </authorList>
    </citation>
    <scope>NUCLEOTIDE SEQUENCE [LARGE SCALE GENOMIC DNA]</scope>
    <source>
        <strain evidence="2">cv. NJ 8807/NJ 8810</strain>
        <tissue evidence="1">Young leaf</tissue>
    </source>
</reference>
<dbReference type="EMBL" id="CM037152">
    <property type="protein sequence ID" value="KAH7835283.1"/>
    <property type="molecule type" value="Genomic_DNA"/>
</dbReference>
<gene>
    <name evidence="1" type="ORF">Vadar_024688</name>
</gene>
<organism evidence="1 2">
    <name type="scientific">Vaccinium darrowii</name>
    <dbReference type="NCBI Taxonomy" id="229202"/>
    <lineage>
        <taxon>Eukaryota</taxon>
        <taxon>Viridiplantae</taxon>
        <taxon>Streptophyta</taxon>
        <taxon>Embryophyta</taxon>
        <taxon>Tracheophyta</taxon>
        <taxon>Spermatophyta</taxon>
        <taxon>Magnoliopsida</taxon>
        <taxon>eudicotyledons</taxon>
        <taxon>Gunneridae</taxon>
        <taxon>Pentapetalae</taxon>
        <taxon>asterids</taxon>
        <taxon>Ericales</taxon>
        <taxon>Ericaceae</taxon>
        <taxon>Vaccinioideae</taxon>
        <taxon>Vaccinieae</taxon>
        <taxon>Vaccinium</taxon>
    </lineage>
</organism>
<sequence length="375" mass="41333">MKLLFSHPFLSSSSSSSSTTVLFSVSVLLILSSSTSYTEAVVTLPKNVTVPAVLAFGDSIVDQGNNYNIPNTMINCNFPPYGEDFILGPTGRFSNGKTPPDMIAEQLGIKELIPAYLDPHLQDKDLLTVVSFASGATGFDPQTPLLVSVIPLSDQLKMFKEYIGRLKAMVGEERTNFILANSLYLVVAGSDDLANTYFTIGIRRLQYGFNSYTDLMVRGAFDFVKELYELGAKRISLFGVAPIWCLPLQRTLAGGIVRECNEFYNQAAQLFNAKALAAMSSLKSSLNDAKARLIYIDIYTPLLDLIQNHEKYGFVVADRGCCGTRTIEVTMLCNKDSGTCPDRSVYLFGDSYHPTERGYTILVNRVLGQYLNQLT</sequence>
<protein>
    <submittedName>
        <fullName evidence="1">Uncharacterized protein</fullName>
    </submittedName>
</protein>
<proteinExistence type="predicted"/>
<evidence type="ECO:0000313" key="2">
    <source>
        <dbReference type="Proteomes" id="UP000828048"/>
    </source>
</evidence>
<accession>A0ACB7X3F7</accession>
<dbReference type="Proteomes" id="UP000828048">
    <property type="component" value="Chromosome 2"/>
</dbReference>